<evidence type="ECO:0000313" key="2">
    <source>
        <dbReference type="Proteomes" id="UP000886998"/>
    </source>
</evidence>
<reference evidence="1" key="1">
    <citation type="submission" date="2020-08" db="EMBL/GenBank/DDBJ databases">
        <title>Multicomponent nature underlies the extraordinary mechanical properties of spider dragline silk.</title>
        <authorList>
            <person name="Kono N."/>
            <person name="Nakamura H."/>
            <person name="Mori M."/>
            <person name="Yoshida Y."/>
            <person name="Ohtoshi R."/>
            <person name="Malay A.D."/>
            <person name="Moran D.A.P."/>
            <person name="Tomita M."/>
            <person name="Numata K."/>
            <person name="Arakawa K."/>
        </authorList>
    </citation>
    <scope>NUCLEOTIDE SEQUENCE</scope>
</reference>
<protein>
    <submittedName>
        <fullName evidence="1">Uncharacterized protein</fullName>
    </submittedName>
</protein>
<keyword evidence="2" id="KW-1185">Reference proteome</keyword>
<name>A0A8X7CMB1_9ARAC</name>
<gene>
    <name evidence="1" type="ORF">TNIN_381661</name>
</gene>
<dbReference type="EMBL" id="BMAV01020289">
    <property type="protein sequence ID" value="GFY73698.1"/>
    <property type="molecule type" value="Genomic_DNA"/>
</dbReference>
<dbReference type="Proteomes" id="UP000886998">
    <property type="component" value="Unassembled WGS sequence"/>
</dbReference>
<dbReference type="AlphaFoldDB" id="A0A8X7CMB1"/>
<sequence>MTKRGPSPLDGDSRRLIKYSTSSPEPSILCLRSGRLSFGFRSPTKRQRGFCRECPVKPAFVGCSNLRNCAKMTSMGINILTRNYNQPTHQVPNLNYQSLPVELHSPTVVLFKTQQLSYSSPPQFTLTL</sequence>
<evidence type="ECO:0000313" key="1">
    <source>
        <dbReference type="EMBL" id="GFY73698.1"/>
    </source>
</evidence>
<accession>A0A8X7CMB1</accession>
<proteinExistence type="predicted"/>
<comment type="caution">
    <text evidence="1">The sequence shown here is derived from an EMBL/GenBank/DDBJ whole genome shotgun (WGS) entry which is preliminary data.</text>
</comment>
<organism evidence="1 2">
    <name type="scientific">Trichonephila inaurata madagascariensis</name>
    <dbReference type="NCBI Taxonomy" id="2747483"/>
    <lineage>
        <taxon>Eukaryota</taxon>
        <taxon>Metazoa</taxon>
        <taxon>Ecdysozoa</taxon>
        <taxon>Arthropoda</taxon>
        <taxon>Chelicerata</taxon>
        <taxon>Arachnida</taxon>
        <taxon>Araneae</taxon>
        <taxon>Araneomorphae</taxon>
        <taxon>Entelegynae</taxon>
        <taxon>Araneoidea</taxon>
        <taxon>Nephilidae</taxon>
        <taxon>Trichonephila</taxon>
        <taxon>Trichonephila inaurata</taxon>
    </lineage>
</organism>